<name>A0A0D2FCV4_9EURO</name>
<protein>
    <recommendedName>
        <fullName evidence="2">HNH nuclease domain-containing protein</fullName>
    </recommendedName>
</protein>
<evidence type="ECO:0000256" key="1">
    <source>
        <dbReference type="SAM" id="Coils"/>
    </source>
</evidence>
<accession>A0A0D2FCV4</accession>
<keyword evidence="4" id="KW-1185">Reference proteome</keyword>
<dbReference type="RefSeq" id="XP_013318483.1">
    <property type="nucleotide sequence ID" value="XM_013463029.1"/>
</dbReference>
<proteinExistence type="predicted"/>
<dbReference type="InterPro" id="IPR003615">
    <property type="entry name" value="HNH_nuc"/>
</dbReference>
<dbReference type="AlphaFoldDB" id="A0A0D2FCV4"/>
<dbReference type="Proteomes" id="UP000054342">
    <property type="component" value="Unassembled WGS sequence"/>
</dbReference>
<feature type="coiled-coil region" evidence="1">
    <location>
        <begin position="435"/>
        <end position="505"/>
    </location>
</feature>
<dbReference type="Pfam" id="PF13391">
    <property type="entry name" value="HNH_2"/>
    <property type="match status" value="1"/>
</dbReference>
<evidence type="ECO:0000259" key="2">
    <source>
        <dbReference type="Pfam" id="PF13391"/>
    </source>
</evidence>
<keyword evidence="1" id="KW-0175">Coiled coil</keyword>
<dbReference type="OrthoDB" id="4120917at2759"/>
<evidence type="ECO:0000313" key="4">
    <source>
        <dbReference type="Proteomes" id="UP000054342"/>
    </source>
</evidence>
<feature type="coiled-coil region" evidence="1">
    <location>
        <begin position="65"/>
        <end position="95"/>
    </location>
</feature>
<dbReference type="STRING" id="348802.A0A0D2FCV4"/>
<feature type="domain" description="HNH nuclease" evidence="2">
    <location>
        <begin position="202"/>
        <end position="258"/>
    </location>
</feature>
<dbReference type="EMBL" id="KN847318">
    <property type="protein sequence ID" value="KIW57899.1"/>
    <property type="molecule type" value="Genomic_DNA"/>
</dbReference>
<evidence type="ECO:0000313" key="3">
    <source>
        <dbReference type="EMBL" id="KIW57899.1"/>
    </source>
</evidence>
<dbReference type="HOGENOM" id="CLU_522780_0_0_1"/>
<dbReference type="GeneID" id="25324363"/>
<reference evidence="3 4" key="1">
    <citation type="submission" date="2015-01" db="EMBL/GenBank/DDBJ databases">
        <title>The Genome Sequence of Exophiala xenobiotica CBS118157.</title>
        <authorList>
            <consortium name="The Broad Institute Genomics Platform"/>
            <person name="Cuomo C."/>
            <person name="de Hoog S."/>
            <person name="Gorbushina A."/>
            <person name="Stielow B."/>
            <person name="Teixiera M."/>
            <person name="Abouelleil A."/>
            <person name="Chapman S.B."/>
            <person name="Priest M."/>
            <person name="Young S.K."/>
            <person name="Wortman J."/>
            <person name="Nusbaum C."/>
            <person name="Birren B."/>
        </authorList>
    </citation>
    <scope>NUCLEOTIDE SEQUENCE [LARGE SCALE GENOMIC DNA]</scope>
    <source>
        <strain evidence="3 4">CBS 118157</strain>
    </source>
</reference>
<gene>
    <name evidence="3" type="ORF">PV05_02455</name>
</gene>
<organism evidence="3 4">
    <name type="scientific">Exophiala xenobiotica</name>
    <dbReference type="NCBI Taxonomy" id="348802"/>
    <lineage>
        <taxon>Eukaryota</taxon>
        <taxon>Fungi</taxon>
        <taxon>Dikarya</taxon>
        <taxon>Ascomycota</taxon>
        <taxon>Pezizomycotina</taxon>
        <taxon>Eurotiomycetes</taxon>
        <taxon>Chaetothyriomycetidae</taxon>
        <taxon>Chaetothyriales</taxon>
        <taxon>Herpotrichiellaceae</taxon>
        <taxon>Exophiala</taxon>
    </lineage>
</organism>
<sequence>MTSEAFSTAAPERACSYNLELRQLTQSNAIEARRLKNSSDEHKNATYDGQEVERKRIKQHCRNKLELCASKIKELKLAREALEELEGGISAEELEANVKALVTIEREAYILRMQLPRLAALTLRASHQVLSEAYAMALVALMKEIVPYGIDKELWPSGRENIDQEAFRQGLHQIYEPGCGDKDRRWCPISSPLYAGRTFKKADVKAAHLIPYSLGEVNCAYLFGLPIEEGYEALWNPGNGLILHKDLEKAFDRAVFQIVPAVGENQEVLFKVVVLDTTYPEYHLEPEYGIKEIEGQELKFRDGVTARPKIECLSVSAVLAALRRRRYACHGWANDYKKLFKDVAWPKIQLDLRKSTLRALAAAYGDSVRFEDLVQHENISLKESKIATASYGDETDETIALGLAVSTGAPAGSTAFPLYEDIDYDEDVYYDRDKMEELVEENTKLEEKNRWLEVDKDFITSKHQKKIAELQKQIEDCNEKHQDEIDKLQKKIKECNETIEKSNEELKIYGVMVEQLHQMVL</sequence>